<feature type="compositionally biased region" description="Basic residues" evidence="1">
    <location>
        <begin position="315"/>
        <end position="324"/>
    </location>
</feature>
<dbReference type="EMBL" id="JACVVK020000099">
    <property type="protein sequence ID" value="KAK7492790.1"/>
    <property type="molecule type" value="Genomic_DNA"/>
</dbReference>
<sequence>MAEKSVLSLAQIQKAVDGLLLLKQKQEAAKEKLLEDEEAVNLQFAMKKVPKAGAGTIKLKLPHGLGTQRKEVCLFVKDIDRKDREFEKTVADMRAFLKSKGITNVSEVIPLKALKLEYKAFEAKRNLANMYDIYLADARVIRLLPSYLGKAQPVQVRMDAKDLKAEFEAAINNSRCILNGRGSVGMATVAHTGMSAVEITQNIMASAQQIMAALPGGSDNIRNFHIKTEKSMAIPIFVSFGSTNDVVLPEPAKKREPVSAEEVTTVEGALVRAFPSGVVQLFDETGKRRIDGPRNAPGRSAVGKRKRSLSQSKKSNNKKAKRLVKPASTKSKEKSKAK</sequence>
<dbReference type="InterPro" id="IPR050257">
    <property type="entry name" value="eL8/uL1-like"/>
</dbReference>
<dbReference type="InterPro" id="IPR016095">
    <property type="entry name" value="Ribosomal_uL1_3-a/b-sand"/>
</dbReference>
<protein>
    <recommendedName>
        <fullName evidence="4">Ribosomal protein L1</fullName>
    </recommendedName>
</protein>
<reference evidence="2 3" key="1">
    <citation type="journal article" date="2023" name="Sci. Data">
        <title>Genome assembly of the Korean intertidal mud-creeper Batillaria attramentaria.</title>
        <authorList>
            <person name="Patra A.K."/>
            <person name="Ho P.T."/>
            <person name="Jun S."/>
            <person name="Lee S.J."/>
            <person name="Kim Y."/>
            <person name="Won Y.J."/>
        </authorList>
    </citation>
    <scope>NUCLEOTIDE SEQUENCE [LARGE SCALE GENOMIC DNA]</scope>
    <source>
        <strain evidence="2">Wonlab-2016</strain>
    </source>
</reference>
<dbReference type="Proteomes" id="UP001519460">
    <property type="component" value="Unassembled WGS sequence"/>
</dbReference>
<gene>
    <name evidence="2" type="ORF">BaRGS_00015928</name>
</gene>
<accession>A0ABD0L0Z6</accession>
<dbReference type="InterPro" id="IPR023674">
    <property type="entry name" value="Ribosomal_uL1-like"/>
</dbReference>
<feature type="region of interest" description="Disordered" evidence="1">
    <location>
        <begin position="288"/>
        <end position="338"/>
    </location>
</feature>
<dbReference type="InterPro" id="IPR028364">
    <property type="entry name" value="Ribosomal_uL1/biogenesis"/>
</dbReference>
<keyword evidence="3" id="KW-1185">Reference proteome</keyword>
<evidence type="ECO:0008006" key="4">
    <source>
        <dbReference type="Google" id="ProtNLM"/>
    </source>
</evidence>
<dbReference type="CDD" id="cd00403">
    <property type="entry name" value="Ribosomal_L1"/>
    <property type="match status" value="1"/>
</dbReference>
<comment type="caution">
    <text evidence="2">The sequence shown here is derived from an EMBL/GenBank/DDBJ whole genome shotgun (WGS) entry which is preliminary data.</text>
</comment>
<evidence type="ECO:0000313" key="3">
    <source>
        <dbReference type="Proteomes" id="UP001519460"/>
    </source>
</evidence>
<dbReference type="Gene3D" id="3.40.50.790">
    <property type="match status" value="1"/>
</dbReference>
<dbReference type="PANTHER" id="PTHR23105">
    <property type="entry name" value="RIBOSOMAL PROTEIN L7AE FAMILY MEMBER"/>
    <property type="match status" value="1"/>
</dbReference>
<dbReference type="Pfam" id="PF00687">
    <property type="entry name" value="Ribosomal_L1"/>
    <property type="match status" value="1"/>
</dbReference>
<evidence type="ECO:0000313" key="2">
    <source>
        <dbReference type="EMBL" id="KAK7492790.1"/>
    </source>
</evidence>
<dbReference type="SUPFAM" id="SSF56808">
    <property type="entry name" value="Ribosomal protein L1"/>
    <property type="match status" value="1"/>
</dbReference>
<name>A0ABD0L0Z6_9CAEN</name>
<dbReference type="AlphaFoldDB" id="A0ABD0L0Z6"/>
<organism evidence="2 3">
    <name type="scientific">Batillaria attramentaria</name>
    <dbReference type="NCBI Taxonomy" id="370345"/>
    <lineage>
        <taxon>Eukaryota</taxon>
        <taxon>Metazoa</taxon>
        <taxon>Spiralia</taxon>
        <taxon>Lophotrochozoa</taxon>
        <taxon>Mollusca</taxon>
        <taxon>Gastropoda</taxon>
        <taxon>Caenogastropoda</taxon>
        <taxon>Sorbeoconcha</taxon>
        <taxon>Cerithioidea</taxon>
        <taxon>Batillariidae</taxon>
        <taxon>Batillaria</taxon>
    </lineage>
</organism>
<proteinExistence type="predicted"/>
<evidence type="ECO:0000256" key="1">
    <source>
        <dbReference type="SAM" id="MobiDB-lite"/>
    </source>
</evidence>